<feature type="region of interest" description="Disordered" evidence="1">
    <location>
        <begin position="1154"/>
        <end position="1179"/>
    </location>
</feature>
<evidence type="ECO:0000256" key="1">
    <source>
        <dbReference type="SAM" id="MobiDB-lite"/>
    </source>
</evidence>
<dbReference type="InterPro" id="IPR001810">
    <property type="entry name" value="F-box_dom"/>
</dbReference>
<evidence type="ECO:0000313" key="3">
    <source>
        <dbReference type="EMBL" id="GJS72602.1"/>
    </source>
</evidence>
<evidence type="ECO:0000259" key="2">
    <source>
        <dbReference type="SMART" id="SM00256"/>
    </source>
</evidence>
<dbReference type="SUPFAM" id="SSF81383">
    <property type="entry name" value="F-box domain"/>
    <property type="match status" value="1"/>
</dbReference>
<reference evidence="3" key="2">
    <citation type="submission" date="2022-01" db="EMBL/GenBank/DDBJ databases">
        <authorList>
            <person name="Yamashiro T."/>
            <person name="Shiraishi A."/>
            <person name="Satake H."/>
            <person name="Nakayama K."/>
        </authorList>
    </citation>
    <scope>NUCLEOTIDE SEQUENCE</scope>
</reference>
<dbReference type="Gene3D" id="3.40.395.10">
    <property type="entry name" value="Adenoviral Proteinase, Chain A"/>
    <property type="match status" value="1"/>
</dbReference>
<keyword evidence="4" id="KW-1185">Reference proteome</keyword>
<dbReference type="Pfam" id="PF00646">
    <property type="entry name" value="F-box"/>
    <property type="match status" value="1"/>
</dbReference>
<feature type="domain" description="F-box" evidence="2">
    <location>
        <begin position="556"/>
        <end position="596"/>
    </location>
</feature>
<reference evidence="3" key="1">
    <citation type="journal article" date="2022" name="Int. J. Mol. Sci.">
        <title>Draft Genome of Tanacetum Coccineum: Genomic Comparison of Closely Related Tanacetum-Family Plants.</title>
        <authorList>
            <person name="Yamashiro T."/>
            <person name="Shiraishi A."/>
            <person name="Nakayama K."/>
            <person name="Satake H."/>
        </authorList>
    </citation>
    <scope>NUCLEOTIDE SEQUENCE</scope>
</reference>
<dbReference type="PANTHER" id="PTHR31672:SF10">
    <property type="entry name" value="F-BOX DOMAIN-CONTAINING PROTEIN"/>
    <property type="match status" value="1"/>
</dbReference>
<feature type="region of interest" description="Disordered" evidence="1">
    <location>
        <begin position="1212"/>
        <end position="1232"/>
    </location>
</feature>
<dbReference type="Proteomes" id="UP001151760">
    <property type="component" value="Unassembled WGS sequence"/>
</dbReference>
<dbReference type="InterPro" id="IPR036047">
    <property type="entry name" value="F-box-like_dom_sf"/>
</dbReference>
<feature type="compositionally biased region" description="Polar residues" evidence="1">
    <location>
        <begin position="1212"/>
        <end position="1227"/>
    </location>
</feature>
<protein>
    <submittedName>
        <fullName evidence="3">F-box domain containing protein</fullName>
    </submittedName>
</protein>
<comment type="caution">
    <text evidence="3">The sequence shown here is derived from an EMBL/GenBank/DDBJ whole genome shotgun (WGS) entry which is preliminary data.</text>
</comment>
<organism evidence="3 4">
    <name type="scientific">Tanacetum coccineum</name>
    <dbReference type="NCBI Taxonomy" id="301880"/>
    <lineage>
        <taxon>Eukaryota</taxon>
        <taxon>Viridiplantae</taxon>
        <taxon>Streptophyta</taxon>
        <taxon>Embryophyta</taxon>
        <taxon>Tracheophyta</taxon>
        <taxon>Spermatophyta</taxon>
        <taxon>Magnoliopsida</taxon>
        <taxon>eudicotyledons</taxon>
        <taxon>Gunneridae</taxon>
        <taxon>Pentapetalae</taxon>
        <taxon>asterids</taxon>
        <taxon>campanulids</taxon>
        <taxon>Asterales</taxon>
        <taxon>Asteraceae</taxon>
        <taxon>Asteroideae</taxon>
        <taxon>Anthemideae</taxon>
        <taxon>Anthemidinae</taxon>
        <taxon>Tanacetum</taxon>
    </lineage>
</organism>
<name>A0ABQ4Y5H2_9ASTR</name>
<evidence type="ECO:0000313" key="4">
    <source>
        <dbReference type="Proteomes" id="UP001151760"/>
    </source>
</evidence>
<dbReference type="EMBL" id="BQNB010010091">
    <property type="protein sequence ID" value="GJS72602.1"/>
    <property type="molecule type" value="Genomic_DNA"/>
</dbReference>
<dbReference type="PANTHER" id="PTHR31672">
    <property type="entry name" value="BNACNNG10540D PROTEIN"/>
    <property type="match status" value="1"/>
</dbReference>
<proteinExistence type="predicted"/>
<sequence>MFARNRTFVYDWFSDLELLESLGILEHVIGVVTTWMRLTMGFTFWIEEAKSVLLPTYNLDGFLLAFKAWETMLRAFIGRGDDKSYCPEMHNAEVLVAGMGIDKADENIYNSNANDNDVNQGIAVSFNAHMSNSSGHEMPNVVVVVACMGIDKPDGHNDNPNANDNDVNKGIDPMSTCSGPDMHLAEVAVAGMEIDKGDGHIDIPTASDNDVNLAKSVSVNDPMPISVSPDMLNAEVAICSMGFQNEVAPNVVYEGNVVSAKEVGLDVLIQVACDGMGIDKADGYSQREPSTLNALIEGFDSQNNNPGIDFLQHDDHVDCSVAKPNDHSTADIGVKLVHENEFADDFMDVLNDEESLPKVSLDDMNVDEQEEKLIDTVKAQSNKSAKERKKRLAMALESPFGQQPPTTPVPPKRISRSVHCDFILPPDFEEGYRDIPVDREFCTLIYGWISCGVLDNPTQIEPWYPVVWRDVKKVYFLVNEPKRHWYLITTGVVTFYDSLGWVCSKRRLWWRNMKRTLPQQLTLYLNEHGVLQSKGIAVQRYEITYKFPTVIEQANLYGDCGIWIMNRLPVKSLLQFRTVSKSWKSYIDSTAFFFNYGVRKSVNDVFYLTYNHGRLGYMIYVDANLIHTPALANLHVSNLKPVGTSNGILCFSYGNNMMVCIANPSIGKKVGVFVPTSEPDGSKILLGFGVRPDNLDPTVLKFSYPSSGEGNWSVHVFTLSALRWYQLDMNRLPRESIRFKRSTQAVVGEFIYWVGYERVFGDSGDSYKHYLLVSFDMINHRFQEIAIPNLLMRGLDSPLYVSKLRNSLVLSGNIPTPAYYVFVCCQLSINGGSITSFPAIMTMPTHHFTKLLGFNNQDKPIVEAATADVMGHRVQVYMENSQSFEYVDIQGNVGSFFVDVLCGFGQGFANQLMFAFYDDVTVVFGFVVFLVYEELEYRVLVPNDVNYSNLVRYVKKKFKLADGNQICLSYNIGSNHINIIDDDDVCYFVNEVSGQEVKKLYIKLGEPTIQRENEGTVTDIDTDDEGRFKMCFIGFGVAIKSFLCYMRPLIIIDAAHLKGTYLGTNLVAVGMDGNNQIIPIATGVSQGETGKSWTWFLRKLKECIVARVEGLTSVNQLAKPWFLNKTIKGTYAGLFFPVTDVSTWEIPNEIQQVLPPDMGKKQSGRPKNRDRIRSQGEGPIINKCGRCGVKGHNRTSCSVPLPKIQNMVTKKQKYTQQAESSQGNNYRSETHQDGNHNVYEQYQMYEPQHVTNSTEYTHQYFMYQHNTESANLHINGLSQWLTPNNFLN</sequence>
<accession>A0ABQ4Y5H2</accession>
<gene>
    <name evidence="3" type="ORF">Tco_0705443</name>
</gene>
<dbReference type="SMART" id="SM00256">
    <property type="entry name" value="FBOX"/>
    <property type="match status" value="1"/>
</dbReference>
<dbReference type="InterPro" id="IPR050796">
    <property type="entry name" value="SCF_F-box_component"/>
</dbReference>